<protein>
    <submittedName>
        <fullName evidence="2">Nuclear transport factor 2 family protein</fullName>
    </submittedName>
</protein>
<dbReference type="InterPro" id="IPR032710">
    <property type="entry name" value="NTF2-like_dom_sf"/>
</dbReference>
<keyword evidence="1" id="KW-0732">Signal</keyword>
<evidence type="ECO:0000313" key="3">
    <source>
        <dbReference type="Proteomes" id="UP000262917"/>
    </source>
</evidence>
<feature type="signal peptide" evidence="1">
    <location>
        <begin position="1"/>
        <end position="22"/>
    </location>
</feature>
<keyword evidence="3" id="KW-1185">Reference proteome</keyword>
<name>A0A372DP77_9GAMM</name>
<dbReference type="EMBL" id="QVPD01000004">
    <property type="protein sequence ID" value="RFP61227.1"/>
    <property type="molecule type" value="Genomic_DNA"/>
</dbReference>
<dbReference type="Proteomes" id="UP000262917">
    <property type="component" value="Unassembled WGS sequence"/>
</dbReference>
<organism evidence="2 3">
    <name type="scientific">Cognatiluteimonas weifangensis</name>
    <dbReference type="NCBI Taxonomy" id="2303539"/>
    <lineage>
        <taxon>Bacteria</taxon>
        <taxon>Pseudomonadati</taxon>
        <taxon>Pseudomonadota</taxon>
        <taxon>Gammaproteobacteria</taxon>
        <taxon>Lysobacterales</taxon>
        <taxon>Lysobacteraceae</taxon>
        <taxon>Cognatiluteimonas</taxon>
    </lineage>
</organism>
<gene>
    <name evidence="2" type="ORF">D0Y53_05780</name>
</gene>
<dbReference type="AlphaFoldDB" id="A0A372DP77"/>
<feature type="chain" id="PRO_5016862258" evidence="1">
    <location>
        <begin position="23"/>
        <end position="146"/>
    </location>
</feature>
<reference evidence="2 3" key="1">
    <citation type="submission" date="2018-08" db="EMBL/GenBank/DDBJ databases">
        <title>Lysobacter weifangensis sp. nov., a new member of the family 'Xanthomonadaceae', isolated from soil in a farmland.</title>
        <authorList>
            <person name="Zhao H."/>
        </authorList>
    </citation>
    <scope>NUCLEOTIDE SEQUENCE [LARGE SCALE GENOMIC DNA]</scope>
    <source>
        <strain evidence="2 3">WF-2</strain>
    </source>
</reference>
<evidence type="ECO:0000256" key="1">
    <source>
        <dbReference type="SAM" id="SignalP"/>
    </source>
</evidence>
<comment type="caution">
    <text evidence="2">The sequence shown here is derived from an EMBL/GenBank/DDBJ whole genome shotgun (WGS) entry which is preliminary data.</text>
</comment>
<evidence type="ECO:0000313" key="2">
    <source>
        <dbReference type="EMBL" id="RFP61227.1"/>
    </source>
</evidence>
<proteinExistence type="predicted"/>
<dbReference type="PROSITE" id="PS51257">
    <property type="entry name" value="PROKAR_LIPOPROTEIN"/>
    <property type="match status" value="1"/>
</dbReference>
<accession>A0A372DP77</accession>
<dbReference type="RefSeq" id="WP_117202253.1">
    <property type="nucleotide sequence ID" value="NZ_JBHTBK010000001.1"/>
</dbReference>
<dbReference type="SUPFAM" id="SSF54427">
    <property type="entry name" value="NTF2-like"/>
    <property type="match status" value="1"/>
</dbReference>
<sequence>MAMRGWVWLAAAALLLALGACARTPPEQRLRETVATLQAALQARQAGPLRQTLAEDFVGPEGLDRDAAVRLAQGLFLRHRRIGADILGPLQVQLQPGHASVRFELALTGGSGGVLPESARIYSVETGWRLEDGDWRLTSARWTPRL</sequence>
<dbReference type="OrthoDB" id="5801455at2"/>